<dbReference type="Gene3D" id="2.60.40.1360">
    <property type="match status" value="1"/>
</dbReference>
<dbReference type="PANTHER" id="PTHR11607:SF28">
    <property type="entry name" value="EPIDIDYMIS-SPECIFIC ALPHA-MANNOSIDASE"/>
    <property type="match status" value="1"/>
</dbReference>
<dbReference type="InterPro" id="IPR011682">
    <property type="entry name" value="Glyco_hydro_38_C"/>
</dbReference>
<evidence type="ECO:0000313" key="2">
    <source>
        <dbReference type="EMBL" id="CAI9172226.1"/>
    </source>
</evidence>
<dbReference type="EMBL" id="OX459968">
    <property type="protein sequence ID" value="CAI9172226.1"/>
    <property type="molecule type" value="Genomic_DNA"/>
</dbReference>
<dbReference type="Proteomes" id="UP001176941">
    <property type="component" value="Chromosome 32"/>
</dbReference>
<gene>
    <name evidence="2" type="ORF">MRATA1EN1_LOCUS21188</name>
</gene>
<evidence type="ECO:0000313" key="3">
    <source>
        <dbReference type="Proteomes" id="UP001176941"/>
    </source>
</evidence>
<evidence type="ECO:0000259" key="1">
    <source>
        <dbReference type="Pfam" id="PF07748"/>
    </source>
</evidence>
<organism evidence="2 3">
    <name type="scientific">Rangifer tarandus platyrhynchus</name>
    <name type="common">Svalbard reindeer</name>
    <dbReference type="NCBI Taxonomy" id="3082113"/>
    <lineage>
        <taxon>Eukaryota</taxon>
        <taxon>Metazoa</taxon>
        <taxon>Chordata</taxon>
        <taxon>Craniata</taxon>
        <taxon>Vertebrata</taxon>
        <taxon>Euteleostomi</taxon>
        <taxon>Mammalia</taxon>
        <taxon>Eutheria</taxon>
        <taxon>Laurasiatheria</taxon>
        <taxon>Artiodactyla</taxon>
        <taxon>Ruminantia</taxon>
        <taxon>Pecora</taxon>
        <taxon>Cervidae</taxon>
        <taxon>Odocoileinae</taxon>
        <taxon>Rangifer</taxon>
    </lineage>
</organism>
<accession>A0ABN8ZGU8</accession>
<dbReference type="SUPFAM" id="SSF74650">
    <property type="entry name" value="Galactose mutarotase-like"/>
    <property type="match status" value="1"/>
</dbReference>
<dbReference type="PANTHER" id="PTHR11607">
    <property type="entry name" value="ALPHA-MANNOSIDASE"/>
    <property type="match status" value="1"/>
</dbReference>
<name>A0ABN8ZGU8_RANTA</name>
<feature type="domain" description="Glycosyl hydrolase family 38 C-terminal" evidence="1">
    <location>
        <begin position="144"/>
        <end position="369"/>
    </location>
</feature>
<proteinExistence type="predicted"/>
<dbReference type="InterPro" id="IPR011013">
    <property type="entry name" value="Gal_mutarotase_sf_dom"/>
</dbReference>
<keyword evidence="3" id="KW-1185">Reference proteome</keyword>
<protein>
    <recommendedName>
        <fullName evidence="1">Glycosyl hydrolase family 38 C-terminal domain-containing protein</fullName>
    </recommendedName>
</protein>
<dbReference type="Pfam" id="PF07748">
    <property type="entry name" value="Glyco_hydro_38C"/>
    <property type="match status" value="1"/>
</dbReference>
<reference evidence="2" key="1">
    <citation type="submission" date="2023-04" db="EMBL/GenBank/DDBJ databases">
        <authorList>
            <consortium name="ELIXIR-Norway"/>
        </authorList>
    </citation>
    <scope>NUCLEOTIDE SEQUENCE [LARGE SCALE GENOMIC DNA]</scope>
</reference>
<dbReference type="Gene3D" id="2.70.98.30">
    <property type="entry name" value="Golgi alpha-mannosidase II, domain 4"/>
    <property type="match status" value="1"/>
</dbReference>
<dbReference type="InterPro" id="IPR050843">
    <property type="entry name" value="Glycosyl_Hydrlase_38"/>
</dbReference>
<dbReference type="InterPro" id="IPR013780">
    <property type="entry name" value="Glyco_hydro_b"/>
</dbReference>
<sequence>MFVGSLNTRKHGVQKLMSAIIHDRFPAHTGLEPGGFFAVIYNPVAWTVTTIVTLTVDFPEVSVTDESGHPVPAQVQNSKEMLSVYDLLVLTTIPGLSYRYYVIKPSRTAKEDNQETEATMANTKQFGHRPGRHDSSVVRRLVHVENDCYTVYLDKDSSLMDSIWERQNNQTIQVTQQFMEYEVNGDEDQGPISDNYVFTSNETTKPAWETVGMEIVQGELVTEIRQYFYGEAGPSGCTQRRTVADRDPTYTIYSRLARGPPGADGELLCHRIEQEYRVGPLELNREAILRTSTDLNTGRVLYSDNNGYQLQRRAYKHYEANAIARNYYPMTQSAFIQDRQSRLVLLSEQAHGVSSQGSGQMEVMLHRRLWNNKQGNSSDDLMLNDTSVVHSMLWLLLGTRTLTRDLGPRSGVALQHRPVVLIPDLGETARIHPCPQQQEAVALPPSVHLQILSIPGCMYNSNHMKHVQNLQKGEAGDAKAELLRVLLRLHHLFEVDEDPVRSQPVTVNLQSTLRGLGSVVSVEERLLTGTWEDRLGLLTQLYHVLTRGPREGASVPSSVYDPRLLTCTRDTPPEEEVLPAQATKR</sequence>
<dbReference type="Gene3D" id="2.60.40.1180">
    <property type="entry name" value="Golgi alpha-mannosidase II"/>
    <property type="match status" value="1"/>
</dbReference>